<accession>A0A2M7H2L8</accession>
<reference evidence="1 2" key="1">
    <citation type="submission" date="2017-09" db="EMBL/GenBank/DDBJ databases">
        <title>Depth-based differentiation of microbial function through sediment-hosted aquifers and enrichment of novel symbionts in the deep terrestrial subsurface.</title>
        <authorList>
            <person name="Probst A.J."/>
            <person name="Ladd B."/>
            <person name="Jarett J.K."/>
            <person name="Geller-Mcgrath D.E."/>
            <person name="Sieber C.M."/>
            <person name="Emerson J.B."/>
            <person name="Anantharaman K."/>
            <person name="Thomas B.C."/>
            <person name="Malmstrom R."/>
            <person name="Stieglmeier M."/>
            <person name="Klingl A."/>
            <person name="Woyke T."/>
            <person name="Ryan C.M."/>
            <person name="Banfield J.F."/>
        </authorList>
    </citation>
    <scope>NUCLEOTIDE SEQUENCE [LARGE SCALE GENOMIC DNA]</scope>
    <source>
        <strain evidence="1">CG15_BIG_FIL_POST_REV_8_21_14_020_45_12</strain>
    </source>
</reference>
<dbReference type="Proteomes" id="UP000230292">
    <property type="component" value="Unassembled WGS sequence"/>
</dbReference>
<evidence type="ECO:0000313" key="2">
    <source>
        <dbReference type="Proteomes" id="UP000230292"/>
    </source>
</evidence>
<proteinExistence type="predicted"/>
<dbReference type="SUPFAM" id="SSF53448">
    <property type="entry name" value="Nucleotide-diphospho-sugar transferases"/>
    <property type="match status" value="1"/>
</dbReference>
<name>A0A2M7H2L8_9BACT</name>
<protein>
    <submittedName>
        <fullName evidence="1">Uncharacterized protein</fullName>
    </submittedName>
</protein>
<evidence type="ECO:0000313" key="1">
    <source>
        <dbReference type="EMBL" id="PIW36471.1"/>
    </source>
</evidence>
<comment type="caution">
    <text evidence="1">The sequence shown here is derived from an EMBL/GenBank/DDBJ whole genome shotgun (WGS) entry which is preliminary data.</text>
</comment>
<gene>
    <name evidence="1" type="ORF">COW24_05160</name>
</gene>
<sequence>MKITKSQIDQYLSAHPVNDHERVTAAMEPDCKAVVTIPLYAESDNLLPMLQSFARQRDVAMDEFEILLIVNNDAKAVERMSDAFVDNLKTLRMLSQLKSGEPVEYSYADDEDIVEEIRASGLVYYWVDAASAAKARKNNNVGVARELGCKIAASRLAEIGQTDGLIVITDGDVEAYPNMIAQVLATFEKKPELVGAIGKQHCYYPQHDELAVRVKAWFDIERTLQAIWRQIRPDWAVPQLPKVIEDIMYEESCAVVRASAWAAVGGFPELPGGAGYLFGYRLAQLGPVDYIDATVLYPMRASQRTGVHDGIGWQVVRAEEAVLNSPVMRRGYSFYHNHGIIIRALRERLTYSDFSKQNLKIAKYLDEKLYSTLLEKSKTADGFAADLVGYVDFRNVMLERIYPIIDKATQKQRIDKAIYEIAELGISTGIFTNDQLKSVDERVAGRLQIKSRVIATALEIANSDNCEAEFRKLLATDLKLLVRLVPKDGIEYLVESFCKYHESVELTLLEIGLTYQIPELVLSNELLAAYVLAKEIEPLIT</sequence>
<organism evidence="1 2">
    <name type="scientific">Candidatus Kerfeldbacteria bacterium CG15_BIG_FIL_POST_REV_8_21_14_020_45_12</name>
    <dbReference type="NCBI Taxonomy" id="2014247"/>
    <lineage>
        <taxon>Bacteria</taxon>
        <taxon>Candidatus Kerfeldiibacteriota</taxon>
    </lineage>
</organism>
<dbReference type="EMBL" id="PFGC01000051">
    <property type="protein sequence ID" value="PIW36471.1"/>
    <property type="molecule type" value="Genomic_DNA"/>
</dbReference>
<dbReference type="AlphaFoldDB" id="A0A2M7H2L8"/>
<dbReference type="Gene3D" id="3.90.550.10">
    <property type="entry name" value="Spore Coat Polysaccharide Biosynthesis Protein SpsA, Chain A"/>
    <property type="match status" value="1"/>
</dbReference>
<dbReference type="InterPro" id="IPR029044">
    <property type="entry name" value="Nucleotide-diphossugar_trans"/>
</dbReference>